<feature type="region of interest" description="Disordered" evidence="1">
    <location>
        <begin position="1"/>
        <end position="57"/>
    </location>
</feature>
<comment type="caution">
    <text evidence="3">The sequence shown here is derived from an EMBL/GenBank/DDBJ whole genome shotgun (WGS) entry which is preliminary data.</text>
</comment>
<evidence type="ECO:0000313" key="3">
    <source>
        <dbReference type="EMBL" id="KAJ4824921.1"/>
    </source>
</evidence>
<feature type="region of interest" description="Disordered" evidence="1">
    <location>
        <begin position="488"/>
        <end position="538"/>
    </location>
</feature>
<feature type="compositionally biased region" description="Polar residues" evidence="1">
    <location>
        <begin position="449"/>
        <end position="458"/>
    </location>
</feature>
<feature type="region of interest" description="Disordered" evidence="1">
    <location>
        <begin position="407"/>
        <end position="468"/>
    </location>
</feature>
<gene>
    <name evidence="3" type="ORF">Tsubulata_043846</name>
</gene>
<dbReference type="InterPro" id="IPR025558">
    <property type="entry name" value="DUF4283"/>
</dbReference>
<sequence>MNVPRRTRRIIKRQADGTPVALPHRRSDAVHNRFAALEHEQGSTPSENPPPPHHTNHAASHFATLVDQATRKPKSQQPKQPQPNPIKNTKNTVITSNPATLCSSILTSTTETIRSIEEERCTKKVRLKVGEDGVPIQSQPRDVAMEEPRMSYKDKLSKGKAILEDEDPWLLEEEPECEDGDIIITEDENGPKVELSAAFKKRLEKPWEKAVIVKLLGREIGYRALHTKIQSMWKPSGPFRLIDMENNFFIVRFWDSIDYWQALTGGPWAIYDHALCVQPWCQNFRAKAGAVEKATVWVRFPDLPVDRYHSKVLKTMGNMVGSTVRIDVKTESQTRAKFTKVAVAVDLMKPLKGMVRLDNEEYMVSYEGLPQICFSCGRYGHSSLLCSHQCPSPEGTTVGGDLERVAAPSSTPSVPTVPGGQPQQAPVRKNKQEVGEWMVAQRRSRRPNQRQAESTILRNQGGGTRQTGNRFQMLESEPITLVQQPASLGVEVPSPPNQHQTPKAQKSHTYTVKAKPLTTNRKAQPNKLSGSQAKPYTRRTPLKDVSNCQTQTTTNSFPDHLTASPSTSPTFQPKVILKSTPSATPTPRPAHSAIALEASFHRIIYPKTSTGQEVENFSMIPPPSTPSTSSHTLTPKSNTRGSSIPMKPPDPTNGPAETNTIPLIGAEASNGFDTHMEEDPSLTRREEGSSV</sequence>
<organism evidence="3 4">
    <name type="scientific">Turnera subulata</name>
    <dbReference type="NCBI Taxonomy" id="218843"/>
    <lineage>
        <taxon>Eukaryota</taxon>
        <taxon>Viridiplantae</taxon>
        <taxon>Streptophyta</taxon>
        <taxon>Embryophyta</taxon>
        <taxon>Tracheophyta</taxon>
        <taxon>Spermatophyta</taxon>
        <taxon>Magnoliopsida</taxon>
        <taxon>eudicotyledons</taxon>
        <taxon>Gunneridae</taxon>
        <taxon>Pentapetalae</taxon>
        <taxon>rosids</taxon>
        <taxon>fabids</taxon>
        <taxon>Malpighiales</taxon>
        <taxon>Passifloraceae</taxon>
        <taxon>Turnera</taxon>
    </lineage>
</organism>
<dbReference type="EMBL" id="JAKUCV010007062">
    <property type="protein sequence ID" value="KAJ4824921.1"/>
    <property type="molecule type" value="Genomic_DNA"/>
</dbReference>
<feature type="compositionally biased region" description="Polar residues" evidence="1">
    <location>
        <begin position="517"/>
        <end position="534"/>
    </location>
</feature>
<accession>A0A9Q0F4T2</accession>
<reference evidence="3" key="2">
    <citation type="journal article" date="2023" name="Plants (Basel)">
        <title>Annotation of the Turnera subulata (Passifloraceae) Draft Genome Reveals the S-Locus Evolved after the Divergence of Turneroideae from Passifloroideae in a Stepwise Manner.</title>
        <authorList>
            <person name="Henning P.M."/>
            <person name="Roalson E.H."/>
            <person name="Mir W."/>
            <person name="McCubbin A.G."/>
            <person name="Shore J.S."/>
        </authorList>
    </citation>
    <scope>NUCLEOTIDE SEQUENCE</scope>
    <source>
        <strain evidence="3">F60SS</strain>
    </source>
</reference>
<feature type="compositionally biased region" description="Basic and acidic residues" evidence="1">
    <location>
        <begin position="25"/>
        <end position="41"/>
    </location>
</feature>
<feature type="compositionally biased region" description="Low complexity" evidence="1">
    <location>
        <begin position="626"/>
        <end position="637"/>
    </location>
</feature>
<dbReference type="Pfam" id="PF14111">
    <property type="entry name" value="DUF4283"/>
    <property type="match status" value="1"/>
</dbReference>
<feature type="region of interest" description="Disordered" evidence="1">
    <location>
        <begin position="69"/>
        <end position="92"/>
    </location>
</feature>
<dbReference type="Proteomes" id="UP001141552">
    <property type="component" value="Unassembled WGS sequence"/>
</dbReference>
<feature type="domain" description="DUF4283" evidence="2">
    <location>
        <begin position="206"/>
        <end position="285"/>
    </location>
</feature>
<evidence type="ECO:0000313" key="4">
    <source>
        <dbReference type="Proteomes" id="UP001141552"/>
    </source>
</evidence>
<evidence type="ECO:0000256" key="1">
    <source>
        <dbReference type="SAM" id="MobiDB-lite"/>
    </source>
</evidence>
<keyword evidence="4" id="KW-1185">Reference proteome</keyword>
<feature type="compositionally biased region" description="Polar residues" evidence="1">
    <location>
        <begin position="551"/>
        <end position="571"/>
    </location>
</feature>
<feature type="compositionally biased region" description="Low complexity" evidence="1">
    <location>
        <begin position="407"/>
        <end position="418"/>
    </location>
</feature>
<feature type="compositionally biased region" description="Low complexity" evidence="1">
    <location>
        <begin position="579"/>
        <end position="590"/>
    </location>
</feature>
<feature type="compositionally biased region" description="Basic and acidic residues" evidence="1">
    <location>
        <begin position="674"/>
        <end position="691"/>
    </location>
</feature>
<name>A0A9Q0F4T2_9ROSI</name>
<dbReference type="AlphaFoldDB" id="A0A9Q0F4T2"/>
<protein>
    <recommendedName>
        <fullName evidence="2">DUF4283 domain-containing protein</fullName>
    </recommendedName>
</protein>
<proteinExistence type="predicted"/>
<feature type="region of interest" description="Disordered" evidence="1">
    <location>
        <begin position="551"/>
        <end position="590"/>
    </location>
</feature>
<feature type="compositionally biased region" description="Polar residues" evidence="1">
    <location>
        <begin position="497"/>
        <end position="510"/>
    </location>
</feature>
<feature type="region of interest" description="Disordered" evidence="1">
    <location>
        <begin position="614"/>
        <end position="691"/>
    </location>
</feature>
<dbReference type="InterPro" id="IPR040256">
    <property type="entry name" value="At4g02000-like"/>
</dbReference>
<feature type="compositionally biased region" description="Basic residues" evidence="1">
    <location>
        <begin position="1"/>
        <end position="12"/>
    </location>
</feature>
<evidence type="ECO:0000259" key="2">
    <source>
        <dbReference type="Pfam" id="PF14111"/>
    </source>
</evidence>
<feature type="compositionally biased region" description="Low complexity" evidence="1">
    <location>
        <begin position="75"/>
        <end position="91"/>
    </location>
</feature>
<reference evidence="3" key="1">
    <citation type="submission" date="2022-02" db="EMBL/GenBank/DDBJ databases">
        <authorList>
            <person name="Henning P.M."/>
            <person name="McCubbin A.G."/>
            <person name="Shore J.S."/>
        </authorList>
    </citation>
    <scope>NUCLEOTIDE SEQUENCE</scope>
    <source>
        <strain evidence="3">F60SS</strain>
        <tissue evidence="3">Leaves</tissue>
    </source>
</reference>
<dbReference type="OrthoDB" id="851886at2759"/>
<dbReference type="PANTHER" id="PTHR31286">
    <property type="entry name" value="GLYCINE-RICH CELL WALL STRUCTURAL PROTEIN 1.8-LIKE"/>
    <property type="match status" value="1"/>
</dbReference>
<dbReference type="PANTHER" id="PTHR31286:SF99">
    <property type="entry name" value="DUF4283 DOMAIN-CONTAINING PROTEIN"/>
    <property type="match status" value="1"/>
</dbReference>